<evidence type="ECO:0000256" key="13">
    <source>
        <dbReference type="ARBA" id="ARBA00023136"/>
    </source>
</evidence>
<dbReference type="EMBL" id="JNVN01001136">
    <property type="protein sequence ID" value="KHJ33941.1"/>
    <property type="molecule type" value="Genomic_DNA"/>
</dbReference>
<evidence type="ECO:0000256" key="10">
    <source>
        <dbReference type="ARBA" id="ARBA00022833"/>
    </source>
</evidence>
<name>A0A0B1PAF3_UNCNE</name>
<keyword evidence="5" id="KW-0808">Transferase</keyword>
<dbReference type="HOGENOM" id="CLU_024591_2_0_1"/>
<dbReference type="InterPro" id="IPR006845">
    <property type="entry name" value="Pex_N"/>
</dbReference>
<accession>A0A0B1PAF3</accession>
<comment type="similarity">
    <text evidence="3">Belongs to the pex2/pex10/pex12 family.</text>
</comment>
<evidence type="ECO:0000256" key="4">
    <source>
        <dbReference type="ARBA" id="ARBA00022448"/>
    </source>
</evidence>
<comment type="caution">
    <text evidence="17">The sequence shown here is derived from an EMBL/GenBank/DDBJ whole genome shotgun (WGS) entry which is preliminary data.</text>
</comment>
<keyword evidence="10" id="KW-0862">Zinc</keyword>
<dbReference type="GO" id="GO:0016740">
    <property type="term" value="F:transferase activity"/>
    <property type="evidence" value="ECO:0007669"/>
    <property type="project" value="UniProtKB-KW"/>
</dbReference>
<keyword evidence="18" id="KW-1185">Reference proteome</keyword>
<keyword evidence="11" id="KW-0653">Protein transport</keyword>
<evidence type="ECO:0000313" key="17">
    <source>
        <dbReference type="EMBL" id="KHJ33941.1"/>
    </source>
</evidence>
<dbReference type="Proteomes" id="UP000030854">
    <property type="component" value="Unassembled WGS sequence"/>
</dbReference>
<evidence type="ECO:0000256" key="2">
    <source>
        <dbReference type="ARBA" id="ARBA00004906"/>
    </source>
</evidence>
<dbReference type="InterPro" id="IPR025654">
    <property type="entry name" value="PEX2/10"/>
</dbReference>
<dbReference type="PANTHER" id="PTHR23350">
    <property type="entry name" value="PEROXISOME ASSEMBLY PROTEIN 10"/>
    <property type="match status" value="1"/>
</dbReference>
<keyword evidence="4" id="KW-0813">Transport</keyword>
<keyword evidence="13 15" id="KW-0472">Membrane</keyword>
<keyword evidence="12 15" id="KW-1133">Transmembrane helix</keyword>
<protein>
    <submittedName>
        <fullName evidence="17">Putative peroxisomal biogenesis factor 2</fullName>
    </submittedName>
</protein>
<dbReference type="AlphaFoldDB" id="A0A0B1PAF3"/>
<keyword evidence="7" id="KW-0479">Metal-binding</keyword>
<dbReference type="GO" id="GO:0016562">
    <property type="term" value="P:protein import into peroxisome matrix, receptor recycling"/>
    <property type="evidence" value="ECO:0007669"/>
    <property type="project" value="UniProtKB-ARBA"/>
</dbReference>
<evidence type="ECO:0000313" key="18">
    <source>
        <dbReference type="Proteomes" id="UP000030854"/>
    </source>
</evidence>
<evidence type="ECO:0000259" key="16">
    <source>
        <dbReference type="Pfam" id="PF04757"/>
    </source>
</evidence>
<organism evidence="17 18">
    <name type="scientific">Uncinula necator</name>
    <name type="common">Grape powdery mildew</name>
    <dbReference type="NCBI Taxonomy" id="52586"/>
    <lineage>
        <taxon>Eukaryota</taxon>
        <taxon>Fungi</taxon>
        <taxon>Dikarya</taxon>
        <taxon>Ascomycota</taxon>
        <taxon>Pezizomycotina</taxon>
        <taxon>Leotiomycetes</taxon>
        <taxon>Erysiphales</taxon>
        <taxon>Erysiphaceae</taxon>
        <taxon>Erysiphe</taxon>
    </lineage>
</organism>
<keyword evidence="8" id="KW-0863">Zinc-finger</keyword>
<evidence type="ECO:0000256" key="9">
    <source>
        <dbReference type="ARBA" id="ARBA00022786"/>
    </source>
</evidence>
<gene>
    <name evidence="17" type="ORF">EV44_g2591</name>
</gene>
<feature type="domain" description="Pex N-terminal" evidence="16">
    <location>
        <begin position="82"/>
        <end position="274"/>
    </location>
</feature>
<sequence>MTNYELTLAQQRIAARRATSSSQKALLKSTESISRLKRQSSHLSTVLSLIQDIFMKGYKNVSRREGTRPFYRVGQFDAEQLDEELLNLLKNQIINGLKYYGTHIHDEWAAEITLGIRAILFKLSVWDNNATYGASLQNLQFVDDRYRGEGIVAPSKWQKFSYGLISAGGKYAWTRWEEWILNMNVGDDSNRTVKIMSKLYKVLDMIHFLAAITSFSVFLVNGRYRTLLDRILRLRLTPQNNQVSRQVSFEYLNRQLVWHAFTEFLLFLLPLLGVNKWRKWTTRLWKRTKSVINNGIEKNSESKSGELAFLPESICAICYEEQNLSTRSGTEILLSGSSGAHSSAQKDITNPYESIPCGCIYCYFCIARQLELEEGHGWTCIRCGDEVKACRPWNADVHTESVRPSTSSKTVIFSGT</sequence>
<evidence type="ECO:0000256" key="12">
    <source>
        <dbReference type="ARBA" id="ARBA00022989"/>
    </source>
</evidence>
<keyword evidence="9" id="KW-0833">Ubl conjugation pathway</keyword>
<dbReference type="OMA" id="CQPWNGD"/>
<evidence type="ECO:0000256" key="6">
    <source>
        <dbReference type="ARBA" id="ARBA00022692"/>
    </source>
</evidence>
<dbReference type="GO" id="GO:0005778">
    <property type="term" value="C:peroxisomal membrane"/>
    <property type="evidence" value="ECO:0007669"/>
    <property type="project" value="UniProtKB-SubCell"/>
</dbReference>
<evidence type="ECO:0000256" key="5">
    <source>
        <dbReference type="ARBA" id="ARBA00022679"/>
    </source>
</evidence>
<evidence type="ECO:0000256" key="14">
    <source>
        <dbReference type="ARBA" id="ARBA00023140"/>
    </source>
</evidence>
<feature type="transmembrane region" description="Helical" evidence="15">
    <location>
        <begin position="256"/>
        <end position="274"/>
    </location>
</feature>
<dbReference type="Pfam" id="PF04757">
    <property type="entry name" value="Pex2_Pex12"/>
    <property type="match status" value="1"/>
</dbReference>
<dbReference type="GO" id="GO:0016567">
    <property type="term" value="P:protein ubiquitination"/>
    <property type="evidence" value="ECO:0007669"/>
    <property type="project" value="UniProtKB-ARBA"/>
</dbReference>
<evidence type="ECO:0000256" key="3">
    <source>
        <dbReference type="ARBA" id="ARBA00008704"/>
    </source>
</evidence>
<evidence type="ECO:0000256" key="11">
    <source>
        <dbReference type="ARBA" id="ARBA00022927"/>
    </source>
</evidence>
<keyword evidence="14" id="KW-0576">Peroxisome</keyword>
<dbReference type="GO" id="GO:0008270">
    <property type="term" value="F:zinc ion binding"/>
    <property type="evidence" value="ECO:0007669"/>
    <property type="project" value="UniProtKB-KW"/>
</dbReference>
<reference evidence="17 18" key="1">
    <citation type="journal article" date="2014" name="BMC Genomics">
        <title>Adaptive genomic structural variation in the grape powdery mildew pathogen, Erysiphe necator.</title>
        <authorList>
            <person name="Jones L."/>
            <person name="Riaz S."/>
            <person name="Morales-Cruz A."/>
            <person name="Amrine K.C."/>
            <person name="McGuire B."/>
            <person name="Gubler W.D."/>
            <person name="Walker M.A."/>
            <person name="Cantu D."/>
        </authorList>
    </citation>
    <scope>NUCLEOTIDE SEQUENCE [LARGE SCALE GENOMIC DNA]</scope>
    <source>
        <strain evidence="18">c</strain>
    </source>
</reference>
<proteinExistence type="inferred from homology"/>
<keyword evidence="6 15" id="KW-0812">Transmembrane</keyword>
<evidence type="ECO:0000256" key="1">
    <source>
        <dbReference type="ARBA" id="ARBA00004585"/>
    </source>
</evidence>
<dbReference type="PANTHER" id="PTHR23350:SF4">
    <property type="entry name" value="PEROXISOME BIOGENESIS FACTOR 2"/>
    <property type="match status" value="1"/>
</dbReference>
<evidence type="ECO:0000256" key="15">
    <source>
        <dbReference type="SAM" id="Phobius"/>
    </source>
</evidence>
<evidence type="ECO:0000256" key="7">
    <source>
        <dbReference type="ARBA" id="ARBA00022723"/>
    </source>
</evidence>
<comment type="pathway">
    <text evidence="2">Protein modification; protein ubiquitination.</text>
</comment>
<dbReference type="STRING" id="52586.A0A0B1PAF3"/>
<evidence type="ECO:0000256" key="8">
    <source>
        <dbReference type="ARBA" id="ARBA00022771"/>
    </source>
</evidence>
<feature type="transmembrane region" description="Helical" evidence="15">
    <location>
        <begin position="199"/>
        <end position="220"/>
    </location>
</feature>
<comment type="subcellular location">
    <subcellularLocation>
        <location evidence="1">Peroxisome membrane</location>
        <topology evidence="1">Multi-pass membrane protein</topology>
    </subcellularLocation>
</comment>